<feature type="compositionally biased region" description="Basic and acidic residues" evidence="1">
    <location>
        <begin position="70"/>
        <end position="83"/>
    </location>
</feature>
<proteinExistence type="predicted"/>
<evidence type="ECO:0000313" key="2">
    <source>
        <dbReference type="EMBL" id="KAF9470309.1"/>
    </source>
</evidence>
<dbReference type="EMBL" id="MU156080">
    <property type="protein sequence ID" value="KAF9470309.1"/>
    <property type="molecule type" value="Genomic_DNA"/>
</dbReference>
<evidence type="ECO:0000256" key="1">
    <source>
        <dbReference type="SAM" id="MobiDB-lite"/>
    </source>
</evidence>
<name>A0A9P5YKK4_9AGAR</name>
<accession>A0A9P5YKK4</accession>
<gene>
    <name evidence="2" type="ORF">BDN70DRAFT_939827</name>
</gene>
<comment type="caution">
    <text evidence="2">The sequence shown here is derived from an EMBL/GenBank/DDBJ whole genome shotgun (WGS) entry which is preliminary data.</text>
</comment>
<reference evidence="2" key="1">
    <citation type="submission" date="2020-11" db="EMBL/GenBank/DDBJ databases">
        <authorList>
            <consortium name="DOE Joint Genome Institute"/>
            <person name="Ahrendt S."/>
            <person name="Riley R."/>
            <person name="Andreopoulos W."/>
            <person name="Labutti K."/>
            <person name="Pangilinan J."/>
            <person name="Ruiz-Duenas F.J."/>
            <person name="Barrasa J.M."/>
            <person name="Sanchez-Garcia M."/>
            <person name="Camarero S."/>
            <person name="Miyauchi S."/>
            <person name="Serrano A."/>
            <person name="Linde D."/>
            <person name="Babiker R."/>
            <person name="Drula E."/>
            <person name="Ayuso-Fernandez I."/>
            <person name="Pacheco R."/>
            <person name="Padilla G."/>
            <person name="Ferreira P."/>
            <person name="Barriuso J."/>
            <person name="Kellner H."/>
            <person name="Castanera R."/>
            <person name="Alfaro M."/>
            <person name="Ramirez L."/>
            <person name="Pisabarro A.G."/>
            <person name="Kuo A."/>
            <person name="Tritt A."/>
            <person name="Lipzen A."/>
            <person name="He G."/>
            <person name="Yan M."/>
            <person name="Ng V."/>
            <person name="Cullen D."/>
            <person name="Martin F."/>
            <person name="Rosso M.-N."/>
            <person name="Henrissat B."/>
            <person name="Hibbett D."/>
            <person name="Martinez A.T."/>
            <person name="Grigoriev I.V."/>
        </authorList>
    </citation>
    <scope>NUCLEOTIDE SEQUENCE</scope>
    <source>
        <strain evidence="2">CIRM-BRFM 674</strain>
    </source>
</reference>
<keyword evidence="3" id="KW-1185">Reference proteome</keyword>
<protein>
    <submittedName>
        <fullName evidence="2">Uncharacterized protein</fullName>
    </submittedName>
</protein>
<feature type="region of interest" description="Disordered" evidence="1">
    <location>
        <begin position="56"/>
        <end position="83"/>
    </location>
</feature>
<feature type="region of interest" description="Disordered" evidence="1">
    <location>
        <begin position="1"/>
        <end position="23"/>
    </location>
</feature>
<dbReference type="Proteomes" id="UP000807469">
    <property type="component" value="Unassembled WGS sequence"/>
</dbReference>
<sequence length="164" mass="18185">MRAGSSPIRPSSPRSSAVSSLVRRLLARSPTSASPHLPTFSSPVRRLLAGLPSVGRELSPLSCSPYHPHPSPEEIRREARKDEEERIENPLFLVLPRRHPLPSLSATLRWSSSVRDLTVALGRLLSRPRHRFPAVVRRRRGVLTAVHHMSSSSPLLPPSTVVEE</sequence>
<organism evidence="2 3">
    <name type="scientific">Pholiota conissans</name>
    <dbReference type="NCBI Taxonomy" id="109636"/>
    <lineage>
        <taxon>Eukaryota</taxon>
        <taxon>Fungi</taxon>
        <taxon>Dikarya</taxon>
        <taxon>Basidiomycota</taxon>
        <taxon>Agaricomycotina</taxon>
        <taxon>Agaricomycetes</taxon>
        <taxon>Agaricomycetidae</taxon>
        <taxon>Agaricales</taxon>
        <taxon>Agaricineae</taxon>
        <taxon>Strophariaceae</taxon>
        <taxon>Pholiota</taxon>
    </lineage>
</organism>
<dbReference type="AlphaFoldDB" id="A0A9P5YKK4"/>
<evidence type="ECO:0000313" key="3">
    <source>
        <dbReference type="Proteomes" id="UP000807469"/>
    </source>
</evidence>